<dbReference type="GO" id="GO:0016763">
    <property type="term" value="F:pentosyltransferase activity"/>
    <property type="evidence" value="ECO:0007669"/>
    <property type="project" value="TreeGrafter"/>
</dbReference>
<gene>
    <name evidence="11" type="ORF">SAMN04488557_1205</name>
</gene>
<organism evidence="11 12">
    <name type="scientific">Hyphomicrobium facile</name>
    <dbReference type="NCBI Taxonomy" id="51670"/>
    <lineage>
        <taxon>Bacteria</taxon>
        <taxon>Pseudomonadati</taxon>
        <taxon>Pseudomonadota</taxon>
        <taxon>Alphaproteobacteria</taxon>
        <taxon>Hyphomicrobiales</taxon>
        <taxon>Hyphomicrobiaceae</taxon>
        <taxon>Hyphomicrobium</taxon>
    </lineage>
</organism>
<feature type="transmembrane region" description="Helical" evidence="9">
    <location>
        <begin position="333"/>
        <end position="349"/>
    </location>
</feature>
<dbReference type="EMBL" id="FPCH01000001">
    <property type="protein sequence ID" value="SFV29249.1"/>
    <property type="molecule type" value="Genomic_DNA"/>
</dbReference>
<feature type="region of interest" description="Disordered" evidence="8">
    <location>
        <begin position="1"/>
        <end position="24"/>
    </location>
</feature>
<feature type="transmembrane region" description="Helical" evidence="9">
    <location>
        <begin position="258"/>
        <end position="283"/>
    </location>
</feature>
<feature type="transmembrane region" description="Helical" evidence="9">
    <location>
        <begin position="356"/>
        <end position="375"/>
    </location>
</feature>
<keyword evidence="4 11" id="KW-0808">Transferase</keyword>
<dbReference type="RefSeq" id="WP_092865448.1">
    <property type="nucleotide sequence ID" value="NZ_FPCH01000001.1"/>
</dbReference>
<feature type="domain" description="Glycosyltransferase RgtA/B/C/D-like" evidence="10">
    <location>
        <begin position="75"/>
        <end position="235"/>
    </location>
</feature>
<dbReference type="PANTHER" id="PTHR33908">
    <property type="entry name" value="MANNOSYLTRANSFERASE YKCB-RELATED"/>
    <property type="match status" value="1"/>
</dbReference>
<keyword evidence="7 9" id="KW-0472">Membrane</keyword>
<evidence type="ECO:0000256" key="2">
    <source>
        <dbReference type="ARBA" id="ARBA00022475"/>
    </source>
</evidence>
<protein>
    <submittedName>
        <fullName evidence="11">Dolichyl-phosphate-mannose-protein mannosyltransferase</fullName>
    </submittedName>
</protein>
<evidence type="ECO:0000256" key="4">
    <source>
        <dbReference type="ARBA" id="ARBA00022679"/>
    </source>
</evidence>
<proteinExistence type="predicted"/>
<evidence type="ECO:0000256" key="8">
    <source>
        <dbReference type="SAM" id="MobiDB-lite"/>
    </source>
</evidence>
<dbReference type="InterPro" id="IPR038731">
    <property type="entry name" value="RgtA/B/C-like"/>
</dbReference>
<reference evidence="12" key="1">
    <citation type="submission" date="2016-10" db="EMBL/GenBank/DDBJ databases">
        <authorList>
            <person name="Varghese N."/>
            <person name="Submissions S."/>
        </authorList>
    </citation>
    <scope>NUCLEOTIDE SEQUENCE [LARGE SCALE GENOMIC DNA]</scope>
    <source>
        <strain evidence="12">DSM 1565</strain>
    </source>
</reference>
<keyword evidence="5 9" id="KW-0812">Transmembrane</keyword>
<feature type="transmembrane region" description="Helical" evidence="9">
    <location>
        <begin position="61"/>
        <end position="84"/>
    </location>
</feature>
<feature type="transmembrane region" description="Helical" evidence="9">
    <location>
        <begin position="303"/>
        <end position="321"/>
    </location>
</feature>
<evidence type="ECO:0000256" key="3">
    <source>
        <dbReference type="ARBA" id="ARBA00022676"/>
    </source>
</evidence>
<evidence type="ECO:0000256" key="9">
    <source>
        <dbReference type="SAM" id="Phobius"/>
    </source>
</evidence>
<keyword evidence="12" id="KW-1185">Reference proteome</keyword>
<evidence type="ECO:0000259" key="10">
    <source>
        <dbReference type="Pfam" id="PF13231"/>
    </source>
</evidence>
<keyword evidence="6 9" id="KW-1133">Transmembrane helix</keyword>
<dbReference type="InterPro" id="IPR050297">
    <property type="entry name" value="LipidA_mod_glycosyltrf_83"/>
</dbReference>
<feature type="transmembrane region" description="Helical" evidence="9">
    <location>
        <begin position="218"/>
        <end position="238"/>
    </location>
</feature>
<feature type="transmembrane region" description="Helical" evidence="9">
    <location>
        <begin position="130"/>
        <end position="163"/>
    </location>
</feature>
<accession>A0A1I7N3J4</accession>
<dbReference type="OrthoDB" id="9811222at2"/>
<feature type="transmembrane region" description="Helical" evidence="9">
    <location>
        <begin position="175"/>
        <end position="206"/>
    </location>
</feature>
<keyword evidence="2" id="KW-1003">Cell membrane</keyword>
<feature type="transmembrane region" description="Helical" evidence="9">
    <location>
        <begin position="96"/>
        <end position="118"/>
    </location>
</feature>
<dbReference type="AlphaFoldDB" id="A0A1I7N3J4"/>
<sequence>MTASIITPEAANRPASPERAFSKPPLDNRTANSILLAAVLALTAIRLALASATGLVDDEAYYRIWTLGFSLSYLDHPPMVAWVIGAGRAIAGDTYLGVRLFAPIIVAAGAAILWRTAYLLYGPEIARASVWIMLAMPLLAVGGIVVTPDLPSVLTAGLVVWALAELDRSQNAKWWLAIGLFAGLGFLSKYTNLFLGGTILVWLIACPDNRKWFRAPELWIGGIIAAAVASPVFIWNAQHGWASFTKQFGRVGHSGSGGLNYLLEFIGAFLALASPVIAVLAIWGLVRVTRAAIASRGRSRPDVLLVAAVVPMLIYFTAHALHDRVQGNWPAPLYPSLAICAALALDAVSPKWRRTTFLSALGIGFVMTAGIYAHAIHPLVAVAKDPTEQMRGWPAFADAIEAKRRETGAGWIATSSYATTGQIAMGLKGRSEVAQLDQRIRYEFLAPLPASALAKPALYVELERRLDFPLMREKFRKIEPLGTLTRNNGSPNGATYVVYLLSDPPAPPLQ</sequence>
<dbReference type="GO" id="GO:0009103">
    <property type="term" value="P:lipopolysaccharide biosynthetic process"/>
    <property type="evidence" value="ECO:0007669"/>
    <property type="project" value="UniProtKB-ARBA"/>
</dbReference>
<dbReference type="STRING" id="51670.SAMN04488557_1205"/>
<evidence type="ECO:0000256" key="7">
    <source>
        <dbReference type="ARBA" id="ARBA00023136"/>
    </source>
</evidence>
<evidence type="ECO:0000256" key="5">
    <source>
        <dbReference type="ARBA" id="ARBA00022692"/>
    </source>
</evidence>
<evidence type="ECO:0000256" key="6">
    <source>
        <dbReference type="ARBA" id="ARBA00022989"/>
    </source>
</evidence>
<keyword evidence="3 11" id="KW-0328">Glycosyltransferase</keyword>
<comment type="subcellular location">
    <subcellularLocation>
        <location evidence="1">Cell membrane</location>
        <topology evidence="1">Multi-pass membrane protein</topology>
    </subcellularLocation>
</comment>
<dbReference type="Pfam" id="PF13231">
    <property type="entry name" value="PMT_2"/>
    <property type="match status" value="1"/>
</dbReference>
<dbReference type="GO" id="GO:0005886">
    <property type="term" value="C:plasma membrane"/>
    <property type="evidence" value="ECO:0007669"/>
    <property type="project" value="UniProtKB-SubCell"/>
</dbReference>
<evidence type="ECO:0000256" key="1">
    <source>
        <dbReference type="ARBA" id="ARBA00004651"/>
    </source>
</evidence>
<evidence type="ECO:0000313" key="12">
    <source>
        <dbReference type="Proteomes" id="UP000199423"/>
    </source>
</evidence>
<evidence type="ECO:0000313" key="11">
    <source>
        <dbReference type="EMBL" id="SFV29249.1"/>
    </source>
</evidence>
<dbReference type="PANTHER" id="PTHR33908:SF11">
    <property type="entry name" value="MEMBRANE PROTEIN"/>
    <property type="match status" value="1"/>
</dbReference>
<name>A0A1I7N3J4_9HYPH</name>
<dbReference type="Proteomes" id="UP000199423">
    <property type="component" value="Unassembled WGS sequence"/>
</dbReference>
<feature type="transmembrane region" description="Helical" evidence="9">
    <location>
        <begin position="31"/>
        <end position="49"/>
    </location>
</feature>